<keyword evidence="3" id="KW-0560">Oxidoreductase</keyword>
<name>A0A8K0C5Z5_IGNLU</name>
<dbReference type="Proteomes" id="UP000801492">
    <property type="component" value="Unassembled WGS sequence"/>
</dbReference>
<keyword evidence="5" id="KW-0408">Iron</keyword>
<keyword evidence="7" id="KW-1185">Reference proteome</keyword>
<evidence type="ECO:0000256" key="1">
    <source>
        <dbReference type="ARBA" id="ARBA00004613"/>
    </source>
</evidence>
<dbReference type="GO" id="GO:0006979">
    <property type="term" value="P:response to oxidative stress"/>
    <property type="evidence" value="ECO:0007669"/>
    <property type="project" value="InterPro"/>
</dbReference>
<dbReference type="EMBL" id="VTPC01090859">
    <property type="protein sequence ID" value="KAF2881078.1"/>
    <property type="molecule type" value="Genomic_DNA"/>
</dbReference>
<sequence length="279" mass="32216">MEEFDLALETDDAYSYNYDQRIEPSILNEFASAAFRFGHSMVDGMLKVYGLDKMEAAIDIPEIMFHPARMRKREFYDQMLSTMTTEPIQDVDNSMADALTRYMFRAGNPFGVDLASINIQRGRDHGLRPYNDYRELVGQPRIKSFDEFGSELGQKLQNVYASVDDIDLWVGGLLELKYDGSVLGLTFRDIIAEQFSRLKRGDKYFFEHDPSVNPGHFSPEQLQELRKVTMSRIICDNRDGILLLRQAPNAFRKPGVPENEFVDCTNPVIPHLNLMYWQE</sequence>
<keyword evidence="5" id="KW-0479">Metal-binding</keyword>
<proteinExistence type="predicted"/>
<evidence type="ECO:0008006" key="8">
    <source>
        <dbReference type="Google" id="ProtNLM"/>
    </source>
</evidence>
<keyword evidence="3" id="KW-0575">Peroxidase</keyword>
<gene>
    <name evidence="6" type="ORF">ILUMI_25099</name>
</gene>
<evidence type="ECO:0000313" key="6">
    <source>
        <dbReference type="EMBL" id="KAF2881078.1"/>
    </source>
</evidence>
<dbReference type="Pfam" id="PF03098">
    <property type="entry name" value="An_peroxidase"/>
    <property type="match status" value="1"/>
</dbReference>
<dbReference type="Gene3D" id="1.10.640.10">
    <property type="entry name" value="Haem peroxidase domain superfamily, animal type"/>
    <property type="match status" value="1"/>
</dbReference>
<dbReference type="PRINTS" id="PR00457">
    <property type="entry name" value="ANPEROXIDASE"/>
</dbReference>
<evidence type="ECO:0000256" key="2">
    <source>
        <dbReference type="ARBA" id="ARBA00022525"/>
    </source>
</evidence>
<dbReference type="AlphaFoldDB" id="A0A8K0C5Z5"/>
<protein>
    <recommendedName>
        <fullName evidence="8">Peroxidase</fullName>
    </recommendedName>
</protein>
<evidence type="ECO:0000256" key="4">
    <source>
        <dbReference type="ARBA" id="ARBA00023180"/>
    </source>
</evidence>
<comment type="caution">
    <text evidence="6">The sequence shown here is derived from an EMBL/GenBank/DDBJ whole genome shotgun (WGS) entry which is preliminary data.</text>
</comment>
<reference evidence="6" key="1">
    <citation type="submission" date="2019-08" db="EMBL/GenBank/DDBJ databases">
        <title>The genome of the North American firefly Photinus pyralis.</title>
        <authorList>
            <consortium name="Photinus pyralis genome working group"/>
            <person name="Fallon T.R."/>
            <person name="Sander Lower S.E."/>
            <person name="Weng J.-K."/>
        </authorList>
    </citation>
    <scope>NUCLEOTIDE SEQUENCE</scope>
    <source>
        <strain evidence="6">TRF0915ILg1</strain>
        <tissue evidence="6">Whole body</tissue>
    </source>
</reference>
<keyword evidence="4" id="KW-0325">Glycoprotein</keyword>
<dbReference type="OrthoDB" id="823504at2759"/>
<dbReference type="InterPro" id="IPR019791">
    <property type="entry name" value="Haem_peroxidase_animal"/>
</dbReference>
<feature type="binding site" description="axial binding residue" evidence="5">
    <location>
        <position position="39"/>
    </location>
    <ligand>
        <name>heme b</name>
        <dbReference type="ChEBI" id="CHEBI:60344"/>
    </ligand>
    <ligandPart>
        <name>Fe</name>
        <dbReference type="ChEBI" id="CHEBI:18248"/>
    </ligandPart>
</feature>
<dbReference type="GO" id="GO:0046872">
    <property type="term" value="F:metal ion binding"/>
    <property type="evidence" value="ECO:0007669"/>
    <property type="project" value="UniProtKB-KW"/>
</dbReference>
<dbReference type="GO" id="GO:0005576">
    <property type="term" value="C:extracellular region"/>
    <property type="evidence" value="ECO:0007669"/>
    <property type="project" value="UniProtKB-SubCell"/>
</dbReference>
<dbReference type="GO" id="GO:0004601">
    <property type="term" value="F:peroxidase activity"/>
    <property type="evidence" value="ECO:0007669"/>
    <property type="project" value="UniProtKB-KW"/>
</dbReference>
<dbReference type="PROSITE" id="PS50292">
    <property type="entry name" value="PEROXIDASE_3"/>
    <property type="match status" value="1"/>
</dbReference>
<keyword evidence="2" id="KW-0964">Secreted</keyword>
<dbReference type="GO" id="GO:0020037">
    <property type="term" value="F:heme binding"/>
    <property type="evidence" value="ECO:0007669"/>
    <property type="project" value="InterPro"/>
</dbReference>
<dbReference type="SUPFAM" id="SSF48113">
    <property type="entry name" value="Heme-dependent peroxidases"/>
    <property type="match status" value="1"/>
</dbReference>
<organism evidence="6 7">
    <name type="scientific">Ignelater luminosus</name>
    <name type="common">Cucubano</name>
    <name type="synonym">Pyrophorus luminosus</name>
    <dbReference type="NCBI Taxonomy" id="2038154"/>
    <lineage>
        <taxon>Eukaryota</taxon>
        <taxon>Metazoa</taxon>
        <taxon>Ecdysozoa</taxon>
        <taxon>Arthropoda</taxon>
        <taxon>Hexapoda</taxon>
        <taxon>Insecta</taxon>
        <taxon>Pterygota</taxon>
        <taxon>Neoptera</taxon>
        <taxon>Endopterygota</taxon>
        <taxon>Coleoptera</taxon>
        <taxon>Polyphaga</taxon>
        <taxon>Elateriformia</taxon>
        <taxon>Elateroidea</taxon>
        <taxon>Elateridae</taxon>
        <taxon>Agrypninae</taxon>
        <taxon>Pyrophorini</taxon>
        <taxon>Ignelater</taxon>
    </lineage>
</organism>
<evidence type="ECO:0000256" key="3">
    <source>
        <dbReference type="ARBA" id="ARBA00022559"/>
    </source>
</evidence>
<comment type="subcellular location">
    <subcellularLocation>
        <location evidence="1">Secreted</location>
    </subcellularLocation>
</comment>
<accession>A0A8K0C5Z5</accession>
<dbReference type="PANTHER" id="PTHR11475:SF4">
    <property type="entry name" value="CHORION PEROXIDASE"/>
    <property type="match status" value="1"/>
</dbReference>
<keyword evidence="5" id="KW-0349">Heme</keyword>
<evidence type="ECO:0000313" key="7">
    <source>
        <dbReference type="Proteomes" id="UP000801492"/>
    </source>
</evidence>
<dbReference type="InterPro" id="IPR037120">
    <property type="entry name" value="Haem_peroxidase_sf_animal"/>
</dbReference>
<dbReference type="InterPro" id="IPR010255">
    <property type="entry name" value="Haem_peroxidase_sf"/>
</dbReference>
<dbReference type="PANTHER" id="PTHR11475">
    <property type="entry name" value="OXIDASE/PEROXIDASE"/>
    <property type="match status" value="1"/>
</dbReference>
<evidence type="ECO:0000256" key="5">
    <source>
        <dbReference type="PIRSR" id="PIRSR619791-2"/>
    </source>
</evidence>